<feature type="domain" description="Aspartyl/asparaginy/proline hydroxylase" evidence="7">
    <location>
        <begin position="155"/>
        <end position="244"/>
    </location>
</feature>
<protein>
    <recommendedName>
        <fullName evidence="9">Aspartyl/asparaginy/proline hydroxylase domain-containing protein</fullName>
    </recommendedName>
</protein>
<dbReference type="EMBL" id="HBGJ01021083">
    <property type="protein sequence ID" value="CAD9255281.1"/>
    <property type="molecule type" value="Transcribed_RNA"/>
</dbReference>
<evidence type="ECO:0000256" key="4">
    <source>
        <dbReference type="PIRSR" id="PIRSR637359-1"/>
    </source>
</evidence>
<comment type="similarity">
    <text evidence="1">Belongs to the aspartyl/asparaginyl beta-hydroxylase family.</text>
</comment>
<dbReference type="Pfam" id="PF05118">
    <property type="entry name" value="Asp_Arg_Hydrox"/>
    <property type="match status" value="1"/>
</dbReference>
<dbReference type="Gene3D" id="3.40.50.300">
    <property type="entry name" value="P-loop containing nucleotide triphosphate hydrolases"/>
    <property type="match status" value="1"/>
</dbReference>
<evidence type="ECO:0000259" key="6">
    <source>
        <dbReference type="Pfam" id="PF00685"/>
    </source>
</evidence>
<accession>A0A7S1XSD5</accession>
<gene>
    <name evidence="8" type="ORF">PPAR1163_LOCUS13650</name>
</gene>
<dbReference type="AlphaFoldDB" id="A0A7S1XSD5"/>
<feature type="binding site" evidence="5">
    <location>
        <position position="396"/>
    </location>
    <ligand>
        <name>3'-phosphoadenylyl sulfate</name>
        <dbReference type="ChEBI" id="CHEBI:58339"/>
    </ligand>
</feature>
<evidence type="ECO:0000256" key="5">
    <source>
        <dbReference type="PIRSR" id="PIRSR637359-2"/>
    </source>
</evidence>
<dbReference type="InterPro" id="IPR000863">
    <property type="entry name" value="Sulfotransferase_dom"/>
</dbReference>
<dbReference type="PANTHER" id="PTHR10605:SF56">
    <property type="entry name" value="BIFUNCTIONAL HEPARAN SULFATE N-DEACETYLASE_N-SULFOTRANSFERASE"/>
    <property type="match status" value="1"/>
</dbReference>
<dbReference type="SUPFAM" id="SSF52540">
    <property type="entry name" value="P-loop containing nucleoside triphosphate hydrolases"/>
    <property type="match status" value="1"/>
</dbReference>
<reference evidence="8" key="1">
    <citation type="submission" date="2021-01" db="EMBL/GenBank/DDBJ databases">
        <authorList>
            <person name="Corre E."/>
            <person name="Pelletier E."/>
            <person name="Niang G."/>
            <person name="Scheremetjew M."/>
            <person name="Finn R."/>
            <person name="Kale V."/>
            <person name="Holt S."/>
            <person name="Cochrane G."/>
            <person name="Meng A."/>
            <person name="Brown T."/>
            <person name="Cohen L."/>
        </authorList>
    </citation>
    <scope>NUCLEOTIDE SEQUENCE</scope>
    <source>
        <strain evidence="8">CCMP2877</strain>
    </source>
</reference>
<sequence>MAAVVEAADRPTFGAGQPELEKFRLKWDLLDETAAAAPPGAVRYDDKAAPIHELGEAAVAAEAAPFIFTRGEADVSGILEKLEAGGDEIWSEAVAREGNVHIDRPSHDSWGIRKIIFCFADDFLQRCFRLPLWRDPEWRALLDPVFEAAGVAPERVVRCLLASMPPRTVIPTHHDTGYWVRHTHRLHCAVKTNGGVVFRVGPREDALTRWGLAPGKVVELNNQAKHFVTNFGDEFRTHLIFDYVDEAAPAELRFPRMPEVRLEVGDELRQTRRSIDLRREAGTGPSAPHFLIIGAQKAGTTSMYEYLAQHPMVIRGRRRETHFLDWRWREELEGRPGRQLEWWARFYDEEAHHRYPSLRAGDSTPSYLLAPHLAVPRLRAMLEHGRRRMPLIVLLRDPAKRAVSHYRMVTDPSGTPAQKRTRGTAWLESDLSTLVEDDIAALAAAGVDRGVRAAEVDWDRFQSQYLEKMPNNHGSHSLVLRGLYALQLRPWIEAFGRDAFVFVRCEDLTTAEGVQAEVDRCVRHIGLRPHKLDNTKASNTRSYDRTPGPAEARLREYYEPFNQELYELLGWGEDKWW</sequence>
<keyword evidence="3" id="KW-0325">Glycoprotein</keyword>
<dbReference type="Gene3D" id="2.60.120.330">
    <property type="entry name" value="B-lactam Antibiotic, Isopenicillin N Synthase, Chain"/>
    <property type="match status" value="1"/>
</dbReference>
<dbReference type="InterPro" id="IPR007803">
    <property type="entry name" value="Asp/Arg/Pro-Hydrxlase"/>
</dbReference>
<keyword evidence="2" id="KW-0808">Transferase</keyword>
<dbReference type="PANTHER" id="PTHR10605">
    <property type="entry name" value="HEPARAN SULFATE SULFOTRANSFERASE"/>
    <property type="match status" value="1"/>
</dbReference>
<dbReference type="InterPro" id="IPR037359">
    <property type="entry name" value="NST/OST"/>
</dbReference>
<evidence type="ECO:0000256" key="2">
    <source>
        <dbReference type="ARBA" id="ARBA00022679"/>
    </source>
</evidence>
<evidence type="ECO:0000256" key="1">
    <source>
        <dbReference type="ARBA" id="ARBA00007730"/>
    </source>
</evidence>
<dbReference type="InterPro" id="IPR027443">
    <property type="entry name" value="IPNS-like_sf"/>
</dbReference>
<proteinExistence type="inferred from homology"/>
<dbReference type="GO" id="GO:0008146">
    <property type="term" value="F:sulfotransferase activity"/>
    <property type="evidence" value="ECO:0007669"/>
    <property type="project" value="InterPro"/>
</dbReference>
<dbReference type="Pfam" id="PF00685">
    <property type="entry name" value="Sulfotransfer_1"/>
    <property type="match status" value="1"/>
</dbReference>
<dbReference type="SUPFAM" id="SSF51197">
    <property type="entry name" value="Clavaminate synthase-like"/>
    <property type="match status" value="1"/>
</dbReference>
<evidence type="ECO:0000313" key="8">
    <source>
        <dbReference type="EMBL" id="CAD9255281.1"/>
    </source>
</evidence>
<evidence type="ECO:0000259" key="7">
    <source>
        <dbReference type="Pfam" id="PF05118"/>
    </source>
</evidence>
<feature type="domain" description="Sulfotransferase" evidence="6">
    <location>
        <begin position="288"/>
        <end position="528"/>
    </location>
</feature>
<feature type="binding site" evidence="5">
    <location>
        <position position="404"/>
    </location>
    <ligand>
        <name>3'-phosphoadenylyl sulfate</name>
        <dbReference type="ChEBI" id="CHEBI:58339"/>
    </ligand>
</feature>
<feature type="active site" description="For sulfotransferase activity" evidence="4">
    <location>
        <position position="297"/>
    </location>
</feature>
<evidence type="ECO:0000256" key="3">
    <source>
        <dbReference type="ARBA" id="ARBA00023180"/>
    </source>
</evidence>
<organism evidence="8">
    <name type="scientific">Phaeomonas parva</name>
    <dbReference type="NCBI Taxonomy" id="124430"/>
    <lineage>
        <taxon>Eukaryota</taxon>
        <taxon>Sar</taxon>
        <taxon>Stramenopiles</taxon>
        <taxon>Ochrophyta</taxon>
        <taxon>Pinguiophyceae</taxon>
        <taxon>Pinguiochrysidales</taxon>
        <taxon>Pinguiochrysidaceae</taxon>
        <taxon>Phaeomonas</taxon>
    </lineage>
</organism>
<dbReference type="InterPro" id="IPR027417">
    <property type="entry name" value="P-loop_NTPase"/>
</dbReference>
<name>A0A7S1XSD5_9STRA</name>
<evidence type="ECO:0008006" key="9">
    <source>
        <dbReference type="Google" id="ProtNLM"/>
    </source>
</evidence>